<name>A0A250WW70_9CHLO</name>
<dbReference type="AlphaFoldDB" id="A0A250WW70"/>
<keyword evidence="1" id="KW-0812">Transmembrane</keyword>
<proteinExistence type="predicted"/>
<keyword evidence="1" id="KW-0472">Membrane</keyword>
<organism evidence="2 3">
    <name type="scientific">Chlamydomonas eustigma</name>
    <dbReference type="NCBI Taxonomy" id="1157962"/>
    <lineage>
        <taxon>Eukaryota</taxon>
        <taxon>Viridiplantae</taxon>
        <taxon>Chlorophyta</taxon>
        <taxon>core chlorophytes</taxon>
        <taxon>Chlorophyceae</taxon>
        <taxon>CS clade</taxon>
        <taxon>Chlamydomonadales</taxon>
        <taxon>Chlamydomonadaceae</taxon>
        <taxon>Chlamydomonas</taxon>
    </lineage>
</organism>
<comment type="caution">
    <text evidence="2">The sequence shown here is derived from an EMBL/GenBank/DDBJ whole genome shotgun (WGS) entry which is preliminary data.</text>
</comment>
<keyword evidence="1" id="KW-1133">Transmembrane helix</keyword>
<evidence type="ECO:0000313" key="2">
    <source>
        <dbReference type="EMBL" id="GAX75077.1"/>
    </source>
</evidence>
<keyword evidence="3" id="KW-1185">Reference proteome</keyword>
<evidence type="ECO:0000256" key="1">
    <source>
        <dbReference type="SAM" id="Phobius"/>
    </source>
</evidence>
<gene>
    <name evidence="2" type="ORF">CEUSTIGMA_g2521.t1</name>
</gene>
<dbReference type="InterPro" id="IPR038595">
    <property type="entry name" value="LOR_sf"/>
</dbReference>
<dbReference type="Gene3D" id="2.40.160.200">
    <property type="entry name" value="LURP1-related"/>
    <property type="match status" value="1"/>
</dbReference>
<reference evidence="2 3" key="1">
    <citation type="submission" date="2017-08" db="EMBL/GenBank/DDBJ databases">
        <title>Acidophilic green algal genome provides insights into adaptation to an acidic environment.</title>
        <authorList>
            <person name="Hirooka S."/>
            <person name="Hirose Y."/>
            <person name="Kanesaki Y."/>
            <person name="Higuchi S."/>
            <person name="Fujiwara T."/>
            <person name="Onuma R."/>
            <person name="Era A."/>
            <person name="Ohbayashi R."/>
            <person name="Uzuka A."/>
            <person name="Nozaki H."/>
            <person name="Yoshikawa H."/>
            <person name="Miyagishima S.Y."/>
        </authorList>
    </citation>
    <scope>NUCLEOTIDE SEQUENCE [LARGE SCALE GENOMIC DNA]</scope>
    <source>
        <strain evidence="2 3">NIES-2499</strain>
    </source>
</reference>
<protein>
    <submittedName>
        <fullName evidence="2">Uncharacterized protein</fullName>
    </submittedName>
</protein>
<evidence type="ECO:0000313" key="3">
    <source>
        <dbReference type="Proteomes" id="UP000232323"/>
    </source>
</evidence>
<sequence>MGNILFSSRAIDMTMLPLDKGGLSESFSQCNVLASETVYFNTQGGAWAKSCDETVSIRTFGGHEVSTMTIARRQHGELRQRILSGTGGTILSVKTDMLSFNGHAAIYNGDSTRDVAANVKCTSDYDGTSMELGVFLPGNFKTPFLTVRGVQEMKRNGGGRWSFYAVHKLSPPESQDVKKVMEFIQVEGKEQDFKIHVAPKCDIGIALALSIILGHFVMMLGLDEAYPRTL</sequence>
<accession>A0A250WW70</accession>
<feature type="transmembrane region" description="Helical" evidence="1">
    <location>
        <begin position="203"/>
        <end position="222"/>
    </location>
</feature>
<dbReference type="EMBL" id="BEGY01000010">
    <property type="protein sequence ID" value="GAX75077.1"/>
    <property type="molecule type" value="Genomic_DNA"/>
</dbReference>
<dbReference type="Proteomes" id="UP000232323">
    <property type="component" value="Unassembled WGS sequence"/>
</dbReference>